<evidence type="ECO:0000313" key="2">
    <source>
        <dbReference type="Proteomes" id="UP000078544"/>
    </source>
</evidence>
<comment type="caution">
    <text evidence="1">The sequence shown here is derived from an EMBL/GenBank/DDBJ whole genome shotgun (WGS) entry which is preliminary data.</text>
</comment>
<reference evidence="1 2" key="1">
    <citation type="journal article" date="2016" name="Genome Biol. Evol.">
        <title>Divergent and convergent evolution of fungal pathogenicity.</title>
        <authorList>
            <person name="Shang Y."/>
            <person name="Xiao G."/>
            <person name="Zheng P."/>
            <person name="Cen K."/>
            <person name="Zhan S."/>
            <person name="Wang C."/>
        </authorList>
    </citation>
    <scope>NUCLEOTIDE SEQUENCE [LARGE SCALE GENOMIC DNA]</scope>
    <source>
        <strain evidence="1 2">RCEF 2490</strain>
    </source>
</reference>
<keyword evidence="2" id="KW-1185">Reference proteome</keyword>
<proteinExistence type="predicted"/>
<dbReference type="AlphaFoldDB" id="A0A166U2R0"/>
<name>A0A166U2R0_9HYPO</name>
<dbReference type="EMBL" id="AZGY01000002">
    <property type="protein sequence ID" value="OAA31977.1"/>
    <property type="molecule type" value="Genomic_DNA"/>
</dbReference>
<gene>
    <name evidence="1" type="ORF">AAL_01309</name>
</gene>
<protein>
    <submittedName>
        <fullName evidence="1">Uncharacterized protein</fullName>
    </submittedName>
</protein>
<dbReference type="Proteomes" id="UP000078544">
    <property type="component" value="Unassembled WGS sequence"/>
</dbReference>
<accession>A0A166U2R0</accession>
<sequence length="167" mass="17710">MAKFSLVVESFTPPTLPCQSKNASSSVNASSLVQSPDAATSPLRLTVRLPSALDTDLLYPATHLQLSYAFSAGTEIFAPAAITSRDIMQSGGEYLIQSPPGDIPRAKVKTGMTSAAGVRVHAWRGDKLLGTWVVGRIEGLGITDVKQLSLPFRRQQAAEEMVPVGAT</sequence>
<evidence type="ECO:0000313" key="1">
    <source>
        <dbReference type="EMBL" id="OAA31977.1"/>
    </source>
</evidence>
<dbReference type="OrthoDB" id="4955573at2759"/>
<organism evidence="1 2">
    <name type="scientific">Moelleriella libera RCEF 2490</name>
    <dbReference type="NCBI Taxonomy" id="1081109"/>
    <lineage>
        <taxon>Eukaryota</taxon>
        <taxon>Fungi</taxon>
        <taxon>Dikarya</taxon>
        <taxon>Ascomycota</taxon>
        <taxon>Pezizomycotina</taxon>
        <taxon>Sordariomycetes</taxon>
        <taxon>Hypocreomycetidae</taxon>
        <taxon>Hypocreales</taxon>
        <taxon>Clavicipitaceae</taxon>
        <taxon>Moelleriella</taxon>
    </lineage>
</organism>